<accession>A0ABZ2ZT19</accession>
<evidence type="ECO:0000256" key="1">
    <source>
        <dbReference type="ARBA" id="ARBA00022679"/>
    </source>
</evidence>
<dbReference type="GO" id="GO:0016740">
    <property type="term" value="F:transferase activity"/>
    <property type="evidence" value="ECO:0007669"/>
    <property type="project" value="UniProtKB-KW"/>
</dbReference>
<gene>
    <name evidence="3" type="ORF">AAE021_13140</name>
</gene>
<dbReference type="Proteomes" id="UP001448858">
    <property type="component" value="Chromosome"/>
</dbReference>
<evidence type="ECO:0000259" key="2">
    <source>
        <dbReference type="Pfam" id="PF12804"/>
    </source>
</evidence>
<protein>
    <submittedName>
        <fullName evidence="3">NTP transferase domain-containing protein</fullName>
    </submittedName>
</protein>
<keyword evidence="1 3" id="KW-0808">Transferase</keyword>
<proteinExistence type="predicted"/>
<dbReference type="Pfam" id="PF12804">
    <property type="entry name" value="NTP_transf_3"/>
    <property type="match status" value="1"/>
</dbReference>
<keyword evidence="4" id="KW-1185">Reference proteome</keyword>
<dbReference type="PANTHER" id="PTHR19136">
    <property type="entry name" value="MOLYBDENUM COFACTOR GUANYLYLTRANSFERASE"/>
    <property type="match status" value="1"/>
</dbReference>
<reference evidence="3 4" key="1">
    <citation type="submission" date="2024-04" db="EMBL/GenBank/DDBJ databases">
        <title>Arthrobacter sp. from Plains bison fecal sample.</title>
        <authorList>
            <person name="Ruzzini A."/>
        </authorList>
    </citation>
    <scope>NUCLEOTIDE SEQUENCE [LARGE SCALE GENOMIC DNA]</scope>
    <source>
        <strain evidence="3 4">EINP1</strain>
    </source>
</reference>
<dbReference type="InterPro" id="IPR025877">
    <property type="entry name" value="MobA-like_NTP_Trfase"/>
</dbReference>
<dbReference type="InterPro" id="IPR029044">
    <property type="entry name" value="Nucleotide-diphossugar_trans"/>
</dbReference>
<evidence type="ECO:0000313" key="3">
    <source>
        <dbReference type="EMBL" id="WZP15119.1"/>
    </source>
</evidence>
<sequence>MTVSSNEGKFPGFNAVILAGGRSSRLEGEPKALLRVSGRTLLGVALEASAGASTVAVAGPDSLSEVLREAGTHAVLVREDPPFSGPAAAVATAFKALLALDAEAGRRTPDWTLVLACDMPFISAAVETLLAEGGAEEARDGTTPGSPPESLVALDETGRAQPLAALYRSVQLDDAVRRFDRPGGLVNLSMKTLLARVQRRDVRVPAHSTADVDTWEDARRWSVEAARPAQT</sequence>
<dbReference type="RefSeq" id="WP_342022786.1">
    <property type="nucleotide sequence ID" value="NZ_CP151657.1"/>
</dbReference>
<dbReference type="EMBL" id="CP151657">
    <property type="protein sequence ID" value="WZP15119.1"/>
    <property type="molecule type" value="Genomic_DNA"/>
</dbReference>
<feature type="domain" description="MobA-like NTP transferase" evidence="2">
    <location>
        <begin position="15"/>
        <end position="177"/>
    </location>
</feature>
<dbReference type="PANTHER" id="PTHR19136:SF81">
    <property type="entry name" value="MOLYBDENUM COFACTOR GUANYLYLTRANSFERASE"/>
    <property type="match status" value="1"/>
</dbReference>
<dbReference type="SUPFAM" id="SSF53448">
    <property type="entry name" value="Nucleotide-diphospho-sugar transferases"/>
    <property type="match status" value="1"/>
</dbReference>
<dbReference type="Gene3D" id="3.90.550.10">
    <property type="entry name" value="Spore Coat Polysaccharide Biosynthesis Protein SpsA, Chain A"/>
    <property type="match status" value="1"/>
</dbReference>
<name>A0ABZ2ZT19_9MICC</name>
<evidence type="ECO:0000313" key="4">
    <source>
        <dbReference type="Proteomes" id="UP001448858"/>
    </source>
</evidence>
<organism evidence="3 4">
    <name type="scientific">Arthrobacter citreus</name>
    <dbReference type="NCBI Taxonomy" id="1670"/>
    <lineage>
        <taxon>Bacteria</taxon>
        <taxon>Bacillati</taxon>
        <taxon>Actinomycetota</taxon>
        <taxon>Actinomycetes</taxon>
        <taxon>Micrococcales</taxon>
        <taxon>Micrococcaceae</taxon>
        <taxon>Arthrobacter</taxon>
    </lineage>
</organism>